<dbReference type="EMBL" id="QJJS01000004">
    <property type="protein sequence ID" value="PXW97538.1"/>
    <property type="molecule type" value="Genomic_DNA"/>
</dbReference>
<proteinExistence type="predicted"/>
<dbReference type="InterPro" id="IPR036271">
    <property type="entry name" value="Tet_transcr_reg_TetR-rel_C_sf"/>
</dbReference>
<evidence type="ECO:0000259" key="6">
    <source>
        <dbReference type="PROSITE" id="PS50977"/>
    </source>
</evidence>
<dbReference type="GO" id="GO:0003700">
    <property type="term" value="F:DNA-binding transcription factor activity"/>
    <property type="evidence" value="ECO:0007669"/>
    <property type="project" value="TreeGrafter"/>
</dbReference>
<dbReference type="InterPro" id="IPR009057">
    <property type="entry name" value="Homeodomain-like_sf"/>
</dbReference>
<evidence type="ECO:0000256" key="3">
    <source>
        <dbReference type="ARBA" id="ARBA00023163"/>
    </source>
</evidence>
<keyword evidence="8" id="KW-1185">Reference proteome</keyword>
<evidence type="ECO:0000256" key="5">
    <source>
        <dbReference type="SAM" id="MobiDB-lite"/>
    </source>
</evidence>
<evidence type="ECO:0000313" key="7">
    <source>
        <dbReference type="EMBL" id="PXW97538.1"/>
    </source>
</evidence>
<dbReference type="InterPro" id="IPR001647">
    <property type="entry name" value="HTH_TetR"/>
</dbReference>
<dbReference type="SUPFAM" id="SSF48498">
    <property type="entry name" value="Tetracyclin repressor-like, C-terminal domain"/>
    <property type="match status" value="1"/>
</dbReference>
<protein>
    <submittedName>
        <fullName evidence="7">TetR family transcriptional regulator</fullName>
    </submittedName>
</protein>
<keyword evidence="1" id="KW-0805">Transcription regulation</keyword>
<keyword evidence="3" id="KW-0804">Transcription</keyword>
<feature type="region of interest" description="Disordered" evidence="5">
    <location>
        <begin position="1"/>
        <end position="29"/>
    </location>
</feature>
<dbReference type="InterPro" id="IPR025996">
    <property type="entry name" value="MT1864/Rv1816-like_C"/>
</dbReference>
<dbReference type="InterPro" id="IPR050109">
    <property type="entry name" value="HTH-type_TetR-like_transc_reg"/>
</dbReference>
<evidence type="ECO:0000313" key="8">
    <source>
        <dbReference type="Proteomes" id="UP000247811"/>
    </source>
</evidence>
<organism evidence="7 8">
    <name type="scientific">Sphaerotilus hippei</name>
    <dbReference type="NCBI Taxonomy" id="744406"/>
    <lineage>
        <taxon>Bacteria</taxon>
        <taxon>Pseudomonadati</taxon>
        <taxon>Pseudomonadota</taxon>
        <taxon>Betaproteobacteria</taxon>
        <taxon>Burkholderiales</taxon>
        <taxon>Sphaerotilaceae</taxon>
        <taxon>Sphaerotilus</taxon>
    </lineage>
</organism>
<dbReference type="AlphaFoldDB" id="A0A318H2F4"/>
<accession>A0A318H2F4</accession>
<sequence>MSSKMHDQFPAGSTPERQSPAVKPRSVKVSDTADALNPEAAVRPYHHGQLRSSALLAARQVVTQQGHVAVSMRELAQQLGVAPSALYRHFADRTALLLELADQVHAEHLVQLQVLQATAPDAWTALEDAGRHFLRFAQAQPRMFRMMYDDAVINAPRTEADSPSLELTYGLLLDLAAQAWPALKPQALRQRLIAYWSALFGCATLGSHSLLKPYMLIGLEPAAVEDAVLAMAMGPRVARG</sequence>
<evidence type="ECO:0000256" key="2">
    <source>
        <dbReference type="ARBA" id="ARBA00023125"/>
    </source>
</evidence>
<dbReference type="Gene3D" id="1.10.357.10">
    <property type="entry name" value="Tetracycline Repressor, domain 2"/>
    <property type="match status" value="1"/>
</dbReference>
<feature type="DNA-binding region" description="H-T-H motif" evidence="4">
    <location>
        <begin position="71"/>
        <end position="90"/>
    </location>
</feature>
<evidence type="ECO:0000256" key="4">
    <source>
        <dbReference type="PROSITE-ProRule" id="PRU00335"/>
    </source>
</evidence>
<comment type="caution">
    <text evidence="7">The sequence shown here is derived from an EMBL/GenBank/DDBJ whole genome shotgun (WGS) entry which is preliminary data.</text>
</comment>
<dbReference type="PANTHER" id="PTHR30055">
    <property type="entry name" value="HTH-TYPE TRANSCRIPTIONAL REGULATOR RUTR"/>
    <property type="match status" value="1"/>
</dbReference>
<dbReference type="PROSITE" id="PS50977">
    <property type="entry name" value="HTH_TETR_2"/>
    <property type="match status" value="1"/>
</dbReference>
<dbReference type="Proteomes" id="UP000247811">
    <property type="component" value="Unassembled WGS sequence"/>
</dbReference>
<dbReference type="SUPFAM" id="SSF46689">
    <property type="entry name" value="Homeodomain-like"/>
    <property type="match status" value="1"/>
</dbReference>
<reference evidence="7 8" key="1">
    <citation type="submission" date="2018-05" db="EMBL/GenBank/DDBJ databases">
        <title>Genomic Encyclopedia of Type Strains, Phase IV (KMG-IV): sequencing the most valuable type-strain genomes for metagenomic binning, comparative biology and taxonomic classification.</title>
        <authorList>
            <person name="Goeker M."/>
        </authorList>
    </citation>
    <scope>NUCLEOTIDE SEQUENCE [LARGE SCALE GENOMIC DNA]</scope>
    <source>
        <strain evidence="7 8">DSM 566</strain>
    </source>
</reference>
<dbReference type="RefSeq" id="WP_110399928.1">
    <property type="nucleotide sequence ID" value="NZ_QJJS01000004.1"/>
</dbReference>
<dbReference type="PRINTS" id="PR00455">
    <property type="entry name" value="HTHTETR"/>
</dbReference>
<dbReference type="Pfam" id="PF00440">
    <property type="entry name" value="TetR_N"/>
    <property type="match status" value="1"/>
</dbReference>
<feature type="domain" description="HTH tetR-type" evidence="6">
    <location>
        <begin position="48"/>
        <end position="108"/>
    </location>
</feature>
<evidence type="ECO:0000256" key="1">
    <source>
        <dbReference type="ARBA" id="ARBA00023015"/>
    </source>
</evidence>
<dbReference type="GO" id="GO:0000976">
    <property type="term" value="F:transcription cis-regulatory region binding"/>
    <property type="evidence" value="ECO:0007669"/>
    <property type="project" value="TreeGrafter"/>
</dbReference>
<dbReference type="PANTHER" id="PTHR30055:SF220">
    <property type="entry name" value="TETR-FAMILY REGULATORY PROTEIN"/>
    <property type="match status" value="1"/>
</dbReference>
<gene>
    <name evidence="7" type="ORF">C7444_104140</name>
</gene>
<name>A0A318H2F4_9BURK</name>
<dbReference type="Pfam" id="PF13305">
    <property type="entry name" value="TetR_C_33"/>
    <property type="match status" value="1"/>
</dbReference>
<keyword evidence="2 4" id="KW-0238">DNA-binding</keyword>